<reference evidence="1" key="1">
    <citation type="submission" date="2018-11" db="EMBL/GenBank/DDBJ databases">
        <authorList>
            <consortium name="Pathogen Informatics"/>
        </authorList>
    </citation>
    <scope>NUCLEOTIDE SEQUENCE</scope>
</reference>
<proteinExistence type="predicted"/>
<protein>
    <submittedName>
        <fullName evidence="1">Uncharacterized protein</fullName>
    </submittedName>
</protein>
<comment type="caution">
    <text evidence="1">The sequence shown here is derived from an EMBL/GenBank/DDBJ whole genome shotgun (WGS) entry which is preliminary data.</text>
</comment>
<evidence type="ECO:0000313" key="2">
    <source>
        <dbReference type="Proteomes" id="UP000784294"/>
    </source>
</evidence>
<sequence length="243" mass="26916">MHEMVNNDEQWGLFNVDKFSVKSSFWPLMNEKYPNPLIFLSNSSPSSLCFCFNQVGWTRSSQFGCDLIFPLPDRQVVTYRVSAFNRRRSQPKGPLPSQALTSAANATNASASAPLAIPHVPFAPPDFRLFNRPPASPTVSLELPTTLSLCPRGTSHRRCVGCQDSVCACFSANRNPSDQLVQSEICSFDHAEHEVTANDGCFMYNPGGYKPDIRLLPQRIPSIEIPSTDNSVPNTIFGSSHLY</sequence>
<evidence type="ECO:0000313" key="1">
    <source>
        <dbReference type="EMBL" id="VEL42818.1"/>
    </source>
</evidence>
<dbReference type="Proteomes" id="UP000784294">
    <property type="component" value="Unassembled WGS sequence"/>
</dbReference>
<dbReference type="EMBL" id="CAAALY010276817">
    <property type="protein sequence ID" value="VEL42818.1"/>
    <property type="molecule type" value="Genomic_DNA"/>
</dbReference>
<gene>
    <name evidence="1" type="ORF">PXEA_LOCUS36258</name>
</gene>
<accession>A0A3S5AQJ3</accession>
<name>A0A3S5AQJ3_9PLAT</name>
<dbReference type="AlphaFoldDB" id="A0A3S5AQJ3"/>
<organism evidence="1 2">
    <name type="scientific">Protopolystoma xenopodis</name>
    <dbReference type="NCBI Taxonomy" id="117903"/>
    <lineage>
        <taxon>Eukaryota</taxon>
        <taxon>Metazoa</taxon>
        <taxon>Spiralia</taxon>
        <taxon>Lophotrochozoa</taxon>
        <taxon>Platyhelminthes</taxon>
        <taxon>Monogenea</taxon>
        <taxon>Polyopisthocotylea</taxon>
        <taxon>Polystomatidea</taxon>
        <taxon>Polystomatidae</taxon>
        <taxon>Protopolystoma</taxon>
    </lineage>
</organism>
<keyword evidence="2" id="KW-1185">Reference proteome</keyword>